<sequence length="382" mass="41699">MQEDSMLKRALNAAETSITAFVGSAARGASDKAVKIDSLAEFSECFGEVLDKYPLSHAVRQFFENGGRKAFVVRVANERFAEPSLSIRQQGLWALDQVDAFNLLAIPPLEPGKDIDVRSLGTALAYCKSRRAILLVDPRSKWSMPVSVLDPQGGIESLGLRDPNAVLYYPNILAASASNRGKSIACAPCGAIAGLIARTDASRGVWKAPAGVHAGILGAQGLERNVSTAENRLLNQAGINCLRSFAKTGIVSWGARTLDGADFLGSDWKYFPLRRVALMIEESLERGLNWVVFEPNDEPLWAEISEAVEDFMFQLFREGAFQGKTLNDSFFVRCDDTTNTEADIDRGVVNLQVGFAPLRPAEFTILNFQLKTASCSDDDRAR</sequence>
<dbReference type="AlphaFoldDB" id="A0A545TG00"/>
<feature type="domain" description="Tail sheath protein subtilisin-like" evidence="2">
    <location>
        <begin position="165"/>
        <end position="258"/>
    </location>
</feature>
<evidence type="ECO:0000313" key="5">
    <source>
        <dbReference type="Proteomes" id="UP000315252"/>
    </source>
</evidence>
<comment type="caution">
    <text evidence="4">The sequence shown here is derived from an EMBL/GenBank/DDBJ whole genome shotgun (WGS) entry which is preliminary data.</text>
</comment>
<evidence type="ECO:0000256" key="1">
    <source>
        <dbReference type="ARBA" id="ARBA00008005"/>
    </source>
</evidence>
<proteinExistence type="inferred from homology"/>
<dbReference type="InterPro" id="IPR020287">
    <property type="entry name" value="Tail_sheath_C"/>
</dbReference>
<evidence type="ECO:0000313" key="4">
    <source>
        <dbReference type="EMBL" id="TQV76149.1"/>
    </source>
</evidence>
<dbReference type="OrthoDB" id="9767864at2"/>
<dbReference type="Pfam" id="PF17482">
    <property type="entry name" value="Phage_sheath_1C"/>
    <property type="match status" value="1"/>
</dbReference>
<dbReference type="Proteomes" id="UP000315252">
    <property type="component" value="Unassembled WGS sequence"/>
</dbReference>
<dbReference type="Pfam" id="PF04984">
    <property type="entry name" value="Phage_sheath_1"/>
    <property type="match status" value="1"/>
</dbReference>
<evidence type="ECO:0000259" key="3">
    <source>
        <dbReference type="Pfam" id="PF17482"/>
    </source>
</evidence>
<dbReference type="InterPro" id="IPR052042">
    <property type="entry name" value="Tail_sheath_structural"/>
</dbReference>
<dbReference type="EMBL" id="VHSH01000008">
    <property type="protein sequence ID" value="TQV76149.1"/>
    <property type="molecule type" value="Genomic_DNA"/>
</dbReference>
<organism evidence="4 5">
    <name type="scientific">Denitrobaculum tricleocarpae</name>
    <dbReference type="NCBI Taxonomy" id="2591009"/>
    <lineage>
        <taxon>Bacteria</taxon>
        <taxon>Pseudomonadati</taxon>
        <taxon>Pseudomonadota</taxon>
        <taxon>Alphaproteobacteria</taxon>
        <taxon>Rhodospirillales</taxon>
        <taxon>Rhodospirillaceae</taxon>
        <taxon>Denitrobaculum</taxon>
    </lineage>
</organism>
<keyword evidence="5" id="KW-1185">Reference proteome</keyword>
<dbReference type="PANTHER" id="PTHR35861:SF1">
    <property type="entry name" value="PHAGE TAIL SHEATH PROTEIN"/>
    <property type="match status" value="1"/>
</dbReference>
<dbReference type="InterPro" id="IPR035089">
    <property type="entry name" value="Phage_sheath_subtilisin"/>
</dbReference>
<gene>
    <name evidence="4" type="ORF">FKG95_21125</name>
</gene>
<name>A0A545TG00_9PROT</name>
<feature type="domain" description="Tail sheath protein C-terminal" evidence="3">
    <location>
        <begin position="266"/>
        <end position="370"/>
    </location>
</feature>
<dbReference type="Gene3D" id="3.40.50.11780">
    <property type="match status" value="1"/>
</dbReference>
<reference evidence="4 5" key="1">
    <citation type="submission" date="2019-06" db="EMBL/GenBank/DDBJ databases">
        <title>Whole genome sequence for Rhodospirillaceae sp. R148.</title>
        <authorList>
            <person name="Wang G."/>
        </authorList>
    </citation>
    <scope>NUCLEOTIDE SEQUENCE [LARGE SCALE GENOMIC DNA]</scope>
    <source>
        <strain evidence="4 5">R148</strain>
    </source>
</reference>
<protein>
    <submittedName>
        <fullName evidence="4">Phage tail sheath family protein</fullName>
    </submittedName>
</protein>
<comment type="similarity">
    <text evidence="1">Belongs to the myoviridae tail sheath protein family.</text>
</comment>
<dbReference type="PANTHER" id="PTHR35861">
    <property type="match status" value="1"/>
</dbReference>
<accession>A0A545TG00</accession>
<evidence type="ECO:0000259" key="2">
    <source>
        <dbReference type="Pfam" id="PF04984"/>
    </source>
</evidence>